<reference evidence="3" key="1">
    <citation type="journal article" date="2018" name="J. Proteomics">
        <title>Exploring the molecular complexity of Triatoma dimidiata sialome.</title>
        <authorList>
            <person name="Santiago P.B."/>
            <person name="de Araujo C.N."/>
            <person name="Charneau S."/>
            <person name="Bastos I.M.D."/>
            <person name="Assumpcao T.C.F."/>
            <person name="Queiroz R.M.L."/>
            <person name="Praca Y.R."/>
            <person name="Cordeiro T.M."/>
            <person name="Garcia C.H.S."/>
            <person name="da Silva I.G."/>
            <person name="Raiol T."/>
            <person name="Motta F.N."/>
            <person name="de Araujo Oliveira J.V."/>
            <person name="de Sousa M.V."/>
            <person name="Ribeiro J.M.C."/>
            <person name="de Santana J.M."/>
        </authorList>
    </citation>
    <scope>NUCLEOTIDE SEQUENCE</scope>
    <source>
        <strain evidence="3">Santander</strain>
        <tissue evidence="3">Salivary glands</tissue>
    </source>
</reference>
<dbReference type="PANTHER" id="PTHR21650:SF4">
    <property type="entry name" value="MEMBRALIN"/>
    <property type="match status" value="1"/>
</dbReference>
<dbReference type="PANTHER" id="PTHR21650">
    <property type="entry name" value="MEMBRALIN/KINETOCHORE PROTEIN NUF2"/>
    <property type="match status" value="1"/>
</dbReference>
<dbReference type="InterPro" id="IPR019144">
    <property type="entry name" value="Membralin"/>
</dbReference>
<evidence type="ECO:0000313" key="3">
    <source>
        <dbReference type="EMBL" id="JAP04109.1"/>
    </source>
</evidence>
<evidence type="ECO:0000256" key="2">
    <source>
        <dbReference type="SAM" id="Phobius"/>
    </source>
</evidence>
<organism evidence="3">
    <name type="scientific">Triatoma dimidiata</name>
    <name type="common">Kissing bug</name>
    <name type="synonym">Meccus dimidiatus</name>
    <dbReference type="NCBI Taxonomy" id="72491"/>
    <lineage>
        <taxon>Eukaryota</taxon>
        <taxon>Metazoa</taxon>
        <taxon>Ecdysozoa</taxon>
        <taxon>Arthropoda</taxon>
        <taxon>Hexapoda</taxon>
        <taxon>Insecta</taxon>
        <taxon>Pterygota</taxon>
        <taxon>Neoptera</taxon>
        <taxon>Paraneoptera</taxon>
        <taxon>Hemiptera</taxon>
        <taxon>Heteroptera</taxon>
        <taxon>Panheteroptera</taxon>
        <taxon>Cimicomorpha</taxon>
        <taxon>Reduviidae</taxon>
        <taxon>Triatominae</taxon>
        <taxon>Triatoma</taxon>
    </lineage>
</organism>
<feature type="compositionally biased region" description="Polar residues" evidence="1">
    <location>
        <begin position="516"/>
        <end position="534"/>
    </location>
</feature>
<feature type="transmembrane region" description="Helical" evidence="2">
    <location>
        <begin position="45"/>
        <end position="63"/>
    </location>
</feature>
<keyword evidence="2" id="KW-0472">Membrane</keyword>
<accession>A0A0V0G8D2</accession>
<dbReference type="AlphaFoldDB" id="A0A0V0G8D2"/>
<dbReference type="GO" id="GO:0005783">
    <property type="term" value="C:endoplasmic reticulum"/>
    <property type="evidence" value="ECO:0007669"/>
    <property type="project" value="TreeGrafter"/>
</dbReference>
<sequence>ARNPGLANPLINVRDRLFYALFIKAALSYARTFPKSVRRYIEFTVLLKAMCSFFILAYIHIIFSRTPATCLESVRSTWPRDGILRVEIVKTDQKGASIVHNSFQTDYFNSLFSGVPSNDRLVDIEPSSALDLLLKDSRKYQTLMKSNVSYSDNLIDVNELRDIQHTFVKSSDEASLRLRNKKMQSTKILTDHEVFSGKNNSVMNLYPLQMNEPHFKESSSVEKLTKSALGEDEYIVEYSLEYGLLRLSPSTRQKLNIPVMTVRLDPSTDACFGDTFSRFILRELIGYEDLLMSSIKTLAENEDNKGYLRNVVTGEHYRFVSMWMARTAYIAAFFFMIVFTVSISLLLRYSHHQIFVLIVDILQMLEFNVTIIFPATPPLLTVILALIGMEALMSEFFNDTTTAFYIILIVWIADQYDAVCCHTYITKKYWLRFFYLYHFSFFAYHYRFNGQYSSLALITSWLFIQHSMLYFFHHYELPMILQQAQLQQIIMRAQNPQGNNAAAGVDGRTVVESDLSDPSSTEQSEEYNSAISQRTPPPENS</sequence>
<dbReference type="GO" id="GO:1904294">
    <property type="term" value="P:positive regulation of ERAD pathway"/>
    <property type="evidence" value="ECO:0007669"/>
    <property type="project" value="TreeGrafter"/>
</dbReference>
<keyword evidence="2" id="KW-0812">Transmembrane</keyword>
<name>A0A0V0G8D2_TRIDM</name>
<feature type="transmembrane region" description="Helical" evidence="2">
    <location>
        <begin position="452"/>
        <end position="472"/>
    </location>
</feature>
<dbReference type="GO" id="GO:0034976">
    <property type="term" value="P:response to endoplasmic reticulum stress"/>
    <property type="evidence" value="ECO:0007669"/>
    <property type="project" value="TreeGrafter"/>
</dbReference>
<protein>
    <submittedName>
        <fullName evidence="3">Putative cytochrome p450 9e2-like isoform x2</fullName>
    </submittedName>
</protein>
<keyword evidence="2" id="KW-1133">Transmembrane helix</keyword>
<evidence type="ECO:0000256" key="1">
    <source>
        <dbReference type="SAM" id="MobiDB-lite"/>
    </source>
</evidence>
<feature type="non-terminal residue" evidence="3">
    <location>
        <position position="1"/>
    </location>
</feature>
<dbReference type="Pfam" id="PF09746">
    <property type="entry name" value="Membralin"/>
    <property type="match status" value="1"/>
</dbReference>
<dbReference type="EMBL" id="GECL01002015">
    <property type="protein sequence ID" value="JAP04109.1"/>
    <property type="molecule type" value="Transcribed_RNA"/>
</dbReference>
<proteinExistence type="predicted"/>
<feature type="transmembrane region" description="Helical" evidence="2">
    <location>
        <begin position="328"/>
        <end position="347"/>
    </location>
</feature>
<feature type="region of interest" description="Disordered" evidence="1">
    <location>
        <begin position="511"/>
        <end position="541"/>
    </location>
</feature>